<dbReference type="AlphaFoldDB" id="A0A2Z6MKY3"/>
<dbReference type="EMBL" id="DF973426">
    <property type="protein sequence ID" value="GAU30453.1"/>
    <property type="molecule type" value="Genomic_DNA"/>
</dbReference>
<dbReference type="OrthoDB" id="1423929at2759"/>
<evidence type="ECO:0000313" key="3">
    <source>
        <dbReference type="Proteomes" id="UP000242715"/>
    </source>
</evidence>
<evidence type="ECO:0000256" key="1">
    <source>
        <dbReference type="SAM" id="MobiDB-lite"/>
    </source>
</evidence>
<feature type="region of interest" description="Disordered" evidence="1">
    <location>
        <begin position="13"/>
        <end position="39"/>
    </location>
</feature>
<protein>
    <submittedName>
        <fullName evidence="2">Uncharacterized protein</fullName>
    </submittedName>
</protein>
<accession>A0A2Z6MKY3</accession>
<keyword evidence="3" id="KW-1185">Reference proteome</keyword>
<gene>
    <name evidence="2" type="ORF">TSUD_392660</name>
</gene>
<proteinExistence type="predicted"/>
<name>A0A2Z6MKY3_TRISU</name>
<reference evidence="3" key="1">
    <citation type="journal article" date="2017" name="Front. Plant Sci.">
        <title>Climate Clever Clovers: New Paradigm to Reduce the Environmental Footprint of Ruminants by Breeding Low Methanogenic Forages Utilizing Haplotype Variation.</title>
        <authorList>
            <person name="Kaur P."/>
            <person name="Appels R."/>
            <person name="Bayer P.E."/>
            <person name="Keeble-Gagnere G."/>
            <person name="Wang J."/>
            <person name="Hirakawa H."/>
            <person name="Shirasawa K."/>
            <person name="Vercoe P."/>
            <person name="Stefanova K."/>
            <person name="Durmic Z."/>
            <person name="Nichols P."/>
            <person name="Revell C."/>
            <person name="Isobe S.N."/>
            <person name="Edwards D."/>
            <person name="Erskine W."/>
        </authorList>
    </citation>
    <scope>NUCLEOTIDE SEQUENCE [LARGE SCALE GENOMIC DNA]</scope>
    <source>
        <strain evidence="3">cv. Daliak</strain>
    </source>
</reference>
<sequence>MSSCSSSCFKSMATNNSSSSIGRKSSCHRHPSSNLQQKRNMNVVGSRWTIATLACRCDEFRVLRTAKTITNYGHKFWGSRNYKGPHDVGRNYFDWLDKVDSSQNDVGAMIEEIEKLVDEKNLKMKEYNFNQQEKDMKIASQRKKIY</sequence>
<organism evidence="2 3">
    <name type="scientific">Trifolium subterraneum</name>
    <name type="common">Subterranean clover</name>
    <dbReference type="NCBI Taxonomy" id="3900"/>
    <lineage>
        <taxon>Eukaryota</taxon>
        <taxon>Viridiplantae</taxon>
        <taxon>Streptophyta</taxon>
        <taxon>Embryophyta</taxon>
        <taxon>Tracheophyta</taxon>
        <taxon>Spermatophyta</taxon>
        <taxon>Magnoliopsida</taxon>
        <taxon>eudicotyledons</taxon>
        <taxon>Gunneridae</taxon>
        <taxon>Pentapetalae</taxon>
        <taxon>rosids</taxon>
        <taxon>fabids</taxon>
        <taxon>Fabales</taxon>
        <taxon>Fabaceae</taxon>
        <taxon>Papilionoideae</taxon>
        <taxon>50 kb inversion clade</taxon>
        <taxon>NPAAA clade</taxon>
        <taxon>Hologalegina</taxon>
        <taxon>IRL clade</taxon>
        <taxon>Trifolieae</taxon>
        <taxon>Trifolium</taxon>
    </lineage>
</organism>
<evidence type="ECO:0000313" key="2">
    <source>
        <dbReference type="EMBL" id="GAU30453.1"/>
    </source>
</evidence>
<dbReference type="Proteomes" id="UP000242715">
    <property type="component" value="Unassembled WGS sequence"/>
</dbReference>